<accession>A0AAU9R1F1</accession>
<dbReference type="RefSeq" id="WP_260368873.1">
    <property type="nucleotide sequence ID" value="NZ_OV915080.1"/>
</dbReference>
<dbReference type="AlphaFoldDB" id="A0AAU9R1F1"/>
<evidence type="ECO:0000313" key="2">
    <source>
        <dbReference type="Proteomes" id="UP001295440"/>
    </source>
</evidence>
<proteinExistence type="predicted"/>
<reference evidence="1" key="1">
    <citation type="submission" date="2022-02" db="EMBL/GenBank/DDBJ databases">
        <authorList>
            <person name="Deutsch MARIE S."/>
        </authorList>
    </citation>
    <scope>NUCLEOTIDE SEQUENCE</scope>
    <source>
        <strain evidence="1">CIRM-BIA865</strain>
    </source>
</reference>
<organism evidence="1 2">
    <name type="scientific">Lactobacillus delbrueckii subsp. delbrueckii</name>
    <dbReference type="NCBI Taxonomy" id="83684"/>
    <lineage>
        <taxon>Bacteria</taxon>
        <taxon>Bacillati</taxon>
        <taxon>Bacillota</taxon>
        <taxon>Bacilli</taxon>
        <taxon>Lactobacillales</taxon>
        <taxon>Lactobacillaceae</taxon>
        <taxon>Lactobacillus</taxon>
    </lineage>
</organism>
<protein>
    <submittedName>
        <fullName evidence="1">Uncharacterized protein</fullName>
    </submittedName>
</protein>
<dbReference type="Proteomes" id="UP001295440">
    <property type="component" value="Chromosome"/>
</dbReference>
<evidence type="ECO:0000313" key="1">
    <source>
        <dbReference type="EMBL" id="CAH1706202.1"/>
    </source>
</evidence>
<dbReference type="EMBL" id="OV915080">
    <property type="protein sequence ID" value="CAH1706202.1"/>
    <property type="molecule type" value="Genomic_DNA"/>
</dbReference>
<name>A0AAU9R1F1_9LACO</name>
<gene>
    <name evidence="1" type="ORF">LDD865_1043</name>
</gene>
<sequence length="87" mass="10438">MQEIERGTAYDKISDFCKNPLFIEPLRKLMPYSQDLSTKLAKFERNQRLDRRKYKAALNLLELLYPKGSVTTTEERRRQYVKRVVKI</sequence>